<evidence type="ECO:0000313" key="1">
    <source>
        <dbReference type="EMBL" id="WNL15858.1"/>
    </source>
</evidence>
<accession>A0AA96I2R8</accession>
<proteinExistence type="predicted"/>
<organism evidence="1">
    <name type="scientific">Arcobacter sp. AZ-2023</name>
    <dbReference type="NCBI Taxonomy" id="3074453"/>
    <lineage>
        <taxon>Bacteria</taxon>
        <taxon>Pseudomonadati</taxon>
        <taxon>Campylobacterota</taxon>
        <taxon>Epsilonproteobacteria</taxon>
        <taxon>Campylobacterales</taxon>
        <taxon>Arcobacteraceae</taxon>
        <taxon>Arcobacter</taxon>
    </lineage>
</organism>
<dbReference type="EMBL" id="CP134846">
    <property type="protein sequence ID" value="WNL15858.1"/>
    <property type="molecule type" value="Genomic_DNA"/>
</dbReference>
<protein>
    <submittedName>
        <fullName evidence="1">Uncharacterized protein</fullName>
    </submittedName>
</protein>
<sequence length="66" mass="7632">MLNNEIKTCINEFAKNNGISLKVVLDIMNCSLLSLNKERKALYKKEEKILKNKIISINELINKIKL</sequence>
<dbReference type="AlphaFoldDB" id="A0AA96I2R8"/>
<gene>
    <name evidence="1" type="ORF">RJG54_06395</name>
</gene>
<name>A0AA96I2R8_9BACT</name>
<reference evidence="1" key="1">
    <citation type="submission" date="2023-09" db="EMBL/GenBank/DDBJ databases">
        <title>Arcobacter tbilisiensis sp. nov. isolated from chicken meat in Tbilisi, Georgia.</title>
        <authorList>
            <person name="Matthias R."/>
            <person name="Zautner A.E."/>
        </authorList>
    </citation>
    <scope>NUCLEOTIDE SEQUENCE</scope>
    <source>
        <strain evidence="1">LEO 107</strain>
    </source>
</reference>